<evidence type="ECO:0000259" key="5">
    <source>
        <dbReference type="Pfam" id="PF02913"/>
    </source>
</evidence>
<reference evidence="6" key="2">
    <citation type="submission" date="2021-01" db="EMBL/GenBank/DDBJ databases">
        <authorList>
            <person name="Schikora-Tamarit M.A."/>
        </authorList>
    </citation>
    <scope>NUCLEOTIDE SEQUENCE</scope>
    <source>
        <strain evidence="6">CBS2887</strain>
    </source>
</reference>
<evidence type="ECO:0000256" key="3">
    <source>
        <dbReference type="ARBA" id="ARBA00022827"/>
    </source>
</evidence>
<name>A0A9P8PZS5_WICPI</name>
<dbReference type="PANTHER" id="PTHR11748">
    <property type="entry name" value="D-LACTATE DEHYDROGENASE"/>
    <property type="match status" value="1"/>
</dbReference>
<protein>
    <recommendedName>
        <fullName evidence="5">FAD-binding oxidoreductase/transferase type 4 C-terminal domain-containing protein</fullName>
    </recommendedName>
</protein>
<dbReference type="GO" id="GO:0008720">
    <property type="term" value="F:D-lactate dehydrogenase (NAD+) activity"/>
    <property type="evidence" value="ECO:0007669"/>
    <property type="project" value="TreeGrafter"/>
</dbReference>
<dbReference type="Proteomes" id="UP000774326">
    <property type="component" value="Unassembled WGS sequence"/>
</dbReference>
<dbReference type="AlphaFoldDB" id="A0A9P8PZS5"/>
<feature type="domain" description="FAD-binding oxidoreductase/transferase type 4 C-terminal" evidence="5">
    <location>
        <begin position="4"/>
        <end position="88"/>
    </location>
</feature>
<dbReference type="InterPro" id="IPR004113">
    <property type="entry name" value="FAD-bd_oxidored_4_C"/>
</dbReference>
<dbReference type="EMBL" id="JAEUBG010004769">
    <property type="protein sequence ID" value="KAH3680234.1"/>
    <property type="molecule type" value="Genomic_DNA"/>
</dbReference>
<keyword evidence="4" id="KW-0560">Oxidoreductase</keyword>
<dbReference type="OrthoDB" id="7786253at2759"/>
<evidence type="ECO:0000256" key="2">
    <source>
        <dbReference type="ARBA" id="ARBA00022630"/>
    </source>
</evidence>
<comment type="cofactor">
    <cofactor evidence="1">
        <name>FAD</name>
        <dbReference type="ChEBI" id="CHEBI:57692"/>
    </cofactor>
</comment>
<keyword evidence="2" id="KW-0285">Flavoprotein</keyword>
<evidence type="ECO:0000313" key="6">
    <source>
        <dbReference type="EMBL" id="KAH3680234.1"/>
    </source>
</evidence>
<dbReference type="Pfam" id="PF02913">
    <property type="entry name" value="FAD-oxidase_C"/>
    <property type="match status" value="1"/>
</dbReference>
<accession>A0A9P8PZS5</accession>
<sequence>VSKTIKEIAKAHNYKSLRVAESEEEKFELWNARKVALWSCINYGKKTIDDNIQVWTTDVAVPISRLCKSLQDTKDDIDKAGLTTAILG</sequence>
<keyword evidence="3" id="KW-0274">FAD</keyword>
<proteinExistence type="predicted"/>
<evidence type="ECO:0000256" key="1">
    <source>
        <dbReference type="ARBA" id="ARBA00001974"/>
    </source>
</evidence>
<evidence type="ECO:0000256" key="4">
    <source>
        <dbReference type="ARBA" id="ARBA00023002"/>
    </source>
</evidence>
<dbReference type="GO" id="GO:1903457">
    <property type="term" value="P:lactate catabolic process"/>
    <property type="evidence" value="ECO:0007669"/>
    <property type="project" value="TreeGrafter"/>
</dbReference>
<dbReference type="GO" id="GO:0050660">
    <property type="term" value="F:flavin adenine dinucleotide binding"/>
    <property type="evidence" value="ECO:0007669"/>
    <property type="project" value="InterPro"/>
</dbReference>
<dbReference type="GO" id="GO:0005739">
    <property type="term" value="C:mitochondrion"/>
    <property type="evidence" value="ECO:0007669"/>
    <property type="project" value="TreeGrafter"/>
</dbReference>
<keyword evidence="7" id="KW-1185">Reference proteome</keyword>
<reference evidence="6" key="1">
    <citation type="journal article" date="2021" name="Open Biol.">
        <title>Shared evolutionary footprints suggest mitochondrial oxidative damage underlies multiple complex I losses in fungi.</title>
        <authorList>
            <person name="Schikora-Tamarit M.A."/>
            <person name="Marcet-Houben M."/>
            <person name="Nosek J."/>
            <person name="Gabaldon T."/>
        </authorList>
    </citation>
    <scope>NUCLEOTIDE SEQUENCE</scope>
    <source>
        <strain evidence="6">CBS2887</strain>
    </source>
</reference>
<dbReference type="InterPro" id="IPR016164">
    <property type="entry name" value="FAD-linked_Oxase-like_C"/>
</dbReference>
<feature type="non-terminal residue" evidence="6">
    <location>
        <position position="88"/>
    </location>
</feature>
<organism evidence="6 7">
    <name type="scientific">Wickerhamomyces pijperi</name>
    <name type="common">Yeast</name>
    <name type="synonym">Pichia pijperi</name>
    <dbReference type="NCBI Taxonomy" id="599730"/>
    <lineage>
        <taxon>Eukaryota</taxon>
        <taxon>Fungi</taxon>
        <taxon>Dikarya</taxon>
        <taxon>Ascomycota</taxon>
        <taxon>Saccharomycotina</taxon>
        <taxon>Saccharomycetes</taxon>
        <taxon>Phaffomycetales</taxon>
        <taxon>Wickerhamomycetaceae</taxon>
        <taxon>Wickerhamomyces</taxon>
    </lineage>
</organism>
<evidence type="ECO:0000313" key="7">
    <source>
        <dbReference type="Proteomes" id="UP000774326"/>
    </source>
</evidence>
<gene>
    <name evidence="6" type="ORF">WICPIJ_008349</name>
</gene>
<feature type="non-terminal residue" evidence="6">
    <location>
        <position position="1"/>
    </location>
</feature>
<dbReference type="SUPFAM" id="SSF55103">
    <property type="entry name" value="FAD-linked oxidases, C-terminal domain"/>
    <property type="match status" value="1"/>
</dbReference>
<dbReference type="PANTHER" id="PTHR11748:SF111">
    <property type="entry name" value="D-LACTATE DEHYDROGENASE, MITOCHONDRIAL-RELATED"/>
    <property type="match status" value="1"/>
</dbReference>
<dbReference type="GO" id="GO:0004458">
    <property type="term" value="F:D-lactate dehydrogenase (cytochrome) activity"/>
    <property type="evidence" value="ECO:0007669"/>
    <property type="project" value="TreeGrafter"/>
</dbReference>
<comment type="caution">
    <text evidence="6">The sequence shown here is derived from an EMBL/GenBank/DDBJ whole genome shotgun (WGS) entry which is preliminary data.</text>
</comment>